<evidence type="ECO:0000256" key="4">
    <source>
        <dbReference type="ARBA" id="ARBA00022741"/>
    </source>
</evidence>
<comment type="similarity">
    <text evidence="2">Belongs to the AAA ATPase family.</text>
</comment>
<dbReference type="GO" id="GO:0016887">
    <property type="term" value="F:ATP hydrolysis activity"/>
    <property type="evidence" value="ECO:0007669"/>
    <property type="project" value="InterPro"/>
</dbReference>
<dbReference type="GO" id="GO:0005778">
    <property type="term" value="C:peroxisomal membrane"/>
    <property type="evidence" value="ECO:0007669"/>
    <property type="project" value="TreeGrafter"/>
</dbReference>
<feature type="domain" description="AAA+ ATPase" evidence="11">
    <location>
        <begin position="483"/>
        <end position="623"/>
    </location>
</feature>
<dbReference type="FunFam" id="3.40.50.300:FF:000109">
    <property type="entry name" value="Peroxisomal biogenesis factor 6"/>
    <property type="match status" value="1"/>
</dbReference>
<dbReference type="GO" id="GO:0005829">
    <property type="term" value="C:cytosol"/>
    <property type="evidence" value="ECO:0007669"/>
    <property type="project" value="TreeGrafter"/>
</dbReference>
<sequence length="707" mass="79388">MYFLKYFVENYVRSQCDGKVEVINENQLKNGSFDAHGTLFVDYRIYMLCRLYLHDVYTVNFQSQHTSTTRSLRLYPVKCRQTTFYITSTVQFNIFKTNQTLDIRVTNIRADTNDIKVLEQVHLSPVKQLMPNIDNSILDYGLVSYFGGSRLLYNSDLIGVNVSFGNKMVTVYYKVLHQKEYFFVNSTTRLLQSATASARRPLNNNIDTSFTPTSIKTTVTELVSIFEIVFLKEKAARVTVNTLVSNDNCSQDVVLKMAANVLGVNLATFNCYDLWNTEGKPTDTVVNGWFEKVKQLEPCVVRLQNMHILAGNKNVDLDSGNRILEVLTQTLQNLVANAVVFIPCTSTDLESLPKSFTKLIHFKFVVNDLKSHDRQEFTEYLVQQNAEFDREKILESVRGMTLTELNQLVEEANLSALKENRSNINQEDLNWALELRNKAFGEAVGVPKVPNVSWDDVGGLEDVKQLISESLKVNLDHKKSNLRRSGVVLYGPPGCGKTLIAKAVANEFKMTFLSVKGPELLNQYIGQSEKNLRQVFERAKSAAPSIVFFDELDSLAPSRGVAGDSGGVMDRMVSQLLSELDGLQTVKDSPVFVMGATNRPDLLDPCLLSPGRFDKLIEVKLATDFESKVRILNPICKKVKLHQELTVEDVARLCPETMSGAELSSVISKAAMLSVQERIEALEAGGESDLEPVRIHQTHIILALQSL</sequence>
<evidence type="ECO:0000313" key="13">
    <source>
        <dbReference type="Proteomes" id="UP000614601"/>
    </source>
</evidence>
<dbReference type="PANTHER" id="PTHR23077">
    <property type="entry name" value="AAA-FAMILY ATPASE"/>
    <property type="match status" value="1"/>
</dbReference>
<dbReference type="SMART" id="SM00382">
    <property type="entry name" value="AAA"/>
    <property type="match status" value="1"/>
</dbReference>
<dbReference type="Gene3D" id="1.10.8.60">
    <property type="match status" value="2"/>
</dbReference>
<evidence type="ECO:0000256" key="3">
    <source>
        <dbReference type="ARBA" id="ARBA00022593"/>
    </source>
</evidence>
<dbReference type="EMBL" id="CAJFCW020000005">
    <property type="protein sequence ID" value="CAG9120070.1"/>
    <property type="molecule type" value="Genomic_DNA"/>
</dbReference>
<dbReference type="InterPro" id="IPR050168">
    <property type="entry name" value="AAA_ATPase_domain"/>
</dbReference>
<reference evidence="12" key="1">
    <citation type="submission" date="2020-09" db="EMBL/GenBank/DDBJ databases">
        <authorList>
            <person name="Kikuchi T."/>
        </authorList>
    </citation>
    <scope>NUCLEOTIDE SEQUENCE</scope>
    <source>
        <strain evidence="12">SH1</strain>
    </source>
</reference>
<dbReference type="InterPro" id="IPR003959">
    <property type="entry name" value="ATPase_AAA_core"/>
</dbReference>
<dbReference type="Pfam" id="PF00004">
    <property type="entry name" value="AAA"/>
    <property type="match status" value="2"/>
</dbReference>
<keyword evidence="3" id="KW-0962">Peroxisome biogenesis</keyword>
<evidence type="ECO:0000256" key="1">
    <source>
        <dbReference type="ARBA" id="ARBA00004370"/>
    </source>
</evidence>
<evidence type="ECO:0000313" key="12">
    <source>
        <dbReference type="EMBL" id="CAD5224662.1"/>
    </source>
</evidence>
<evidence type="ECO:0000259" key="11">
    <source>
        <dbReference type="SMART" id="SM00382"/>
    </source>
</evidence>
<dbReference type="EMBL" id="CAJFDH010000005">
    <property type="protein sequence ID" value="CAD5224662.1"/>
    <property type="molecule type" value="Genomic_DNA"/>
</dbReference>
<protein>
    <recommendedName>
        <fullName evidence="8">Peroxisomal ATPase PEX6</fullName>
    </recommendedName>
    <alternativeName>
        <fullName evidence="9">Peroxin-6</fullName>
    </alternativeName>
</protein>
<comment type="caution">
    <text evidence="12">The sequence shown here is derived from an EMBL/GenBank/DDBJ whole genome shotgun (WGS) entry which is preliminary data.</text>
</comment>
<keyword evidence="4" id="KW-0547">Nucleotide-binding</keyword>
<dbReference type="Proteomes" id="UP000783686">
    <property type="component" value="Unassembled WGS sequence"/>
</dbReference>
<evidence type="ECO:0000256" key="10">
    <source>
        <dbReference type="ARBA" id="ARBA00048778"/>
    </source>
</evidence>
<accession>A0A811LAE5</accession>
<evidence type="ECO:0000256" key="2">
    <source>
        <dbReference type="ARBA" id="ARBA00006914"/>
    </source>
</evidence>
<keyword evidence="5" id="KW-0378">Hydrolase</keyword>
<dbReference type="PANTHER" id="PTHR23077:SF9">
    <property type="entry name" value="PEROXISOMAL ATPASE PEX6"/>
    <property type="match status" value="1"/>
</dbReference>
<keyword evidence="13" id="KW-1185">Reference proteome</keyword>
<evidence type="ECO:0000256" key="5">
    <source>
        <dbReference type="ARBA" id="ARBA00022801"/>
    </source>
</evidence>
<dbReference type="GO" id="GO:0016558">
    <property type="term" value="P:protein import into peroxisome matrix"/>
    <property type="evidence" value="ECO:0007669"/>
    <property type="project" value="TreeGrafter"/>
</dbReference>
<dbReference type="InterPro" id="IPR003593">
    <property type="entry name" value="AAA+_ATPase"/>
</dbReference>
<keyword evidence="6" id="KW-0067">ATP-binding</keyword>
<dbReference type="SUPFAM" id="SSF52540">
    <property type="entry name" value="P-loop containing nucleoside triphosphate hydrolases"/>
    <property type="match status" value="2"/>
</dbReference>
<dbReference type="InterPro" id="IPR027417">
    <property type="entry name" value="P-loop_NTPase"/>
</dbReference>
<comment type="catalytic activity">
    <reaction evidence="10">
        <text>ATP + H2O = ADP + phosphate + H(+)</text>
        <dbReference type="Rhea" id="RHEA:13065"/>
        <dbReference type="ChEBI" id="CHEBI:15377"/>
        <dbReference type="ChEBI" id="CHEBI:15378"/>
        <dbReference type="ChEBI" id="CHEBI:30616"/>
        <dbReference type="ChEBI" id="CHEBI:43474"/>
        <dbReference type="ChEBI" id="CHEBI:456216"/>
    </reaction>
    <physiologicalReaction direction="left-to-right" evidence="10">
        <dbReference type="Rhea" id="RHEA:13066"/>
    </physiologicalReaction>
</comment>
<evidence type="ECO:0000256" key="6">
    <source>
        <dbReference type="ARBA" id="ARBA00022840"/>
    </source>
</evidence>
<comment type="subcellular location">
    <subcellularLocation>
        <location evidence="1">Membrane</location>
    </subcellularLocation>
</comment>
<dbReference type="OrthoDB" id="2187at2759"/>
<proteinExistence type="inferred from homology"/>
<gene>
    <name evidence="12" type="ORF">BOKJ2_LOCUS11191</name>
</gene>
<dbReference type="AlphaFoldDB" id="A0A811LAE5"/>
<dbReference type="GO" id="GO:0005524">
    <property type="term" value="F:ATP binding"/>
    <property type="evidence" value="ECO:0007669"/>
    <property type="project" value="UniProtKB-KW"/>
</dbReference>
<dbReference type="Gene3D" id="3.40.50.300">
    <property type="entry name" value="P-loop containing nucleotide triphosphate hydrolases"/>
    <property type="match status" value="2"/>
</dbReference>
<organism evidence="12 13">
    <name type="scientific">Bursaphelenchus okinawaensis</name>
    <dbReference type="NCBI Taxonomy" id="465554"/>
    <lineage>
        <taxon>Eukaryota</taxon>
        <taxon>Metazoa</taxon>
        <taxon>Ecdysozoa</taxon>
        <taxon>Nematoda</taxon>
        <taxon>Chromadorea</taxon>
        <taxon>Rhabditida</taxon>
        <taxon>Tylenchina</taxon>
        <taxon>Tylenchomorpha</taxon>
        <taxon>Aphelenchoidea</taxon>
        <taxon>Aphelenchoididae</taxon>
        <taxon>Bursaphelenchus</taxon>
    </lineage>
</organism>
<evidence type="ECO:0000256" key="8">
    <source>
        <dbReference type="ARBA" id="ARBA00034811"/>
    </source>
</evidence>
<name>A0A811LAE5_9BILA</name>
<evidence type="ECO:0000256" key="9">
    <source>
        <dbReference type="ARBA" id="ARBA00034920"/>
    </source>
</evidence>
<evidence type="ECO:0000256" key="7">
    <source>
        <dbReference type="ARBA" id="ARBA00023136"/>
    </source>
</evidence>
<dbReference type="Proteomes" id="UP000614601">
    <property type="component" value="Unassembled WGS sequence"/>
</dbReference>
<keyword evidence="7" id="KW-0472">Membrane</keyword>